<keyword evidence="2" id="KW-1185">Reference proteome</keyword>
<proteinExistence type="predicted"/>
<gene>
    <name evidence="1" type="ORF">BBK36DRAFT_1144743</name>
</gene>
<name>A0A2T4AZ13_9HYPO</name>
<sequence length="182" mass="19209">MPSSFLSPFLSCPYPPIPRASWWPPEPARRAADDVITGLQKGTVAASFPREHKALGILLGPFRPRRGRARMTAPGTRLADSTESRAPLTKLDGVSVVTSFAGTEAEAEEAAIWKGGPCLLDIGTAVHVQNSPHGKCVPNAASHVRIWSTATVWVARGKGQSPYAASATATATGWLRGSPGDE</sequence>
<evidence type="ECO:0000313" key="1">
    <source>
        <dbReference type="EMBL" id="PTB62304.1"/>
    </source>
</evidence>
<organism evidence="1 2">
    <name type="scientific">Trichoderma citrinoviride</name>
    <dbReference type="NCBI Taxonomy" id="58853"/>
    <lineage>
        <taxon>Eukaryota</taxon>
        <taxon>Fungi</taxon>
        <taxon>Dikarya</taxon>
        <taxon>Ascomycota</taxon>
        <taxon>Pezizomycotina</taxon>
        <taxon>Sordariomycetes</taxon>
        <taxon>Hypocreomycetidae</taxon>
        <taxon>Hypocreales</taxon>
        <taxon>Hypocreaceae</taxon>
        <taxon>Trichoderma</taxon>
    </lineage>
</organism>
<accession>A0A2T4AZ13</accession>
<evidence type="ECO:0000313" key="2">
    <source>
        <dbReference type="Proteomes" id="UP000241546"/>
    </source>
</evidence>
<dbReference type="GeneID" id="36601814"/>
<dbReference type="RefSeq" id="XP_024745624.1">
    <property type="nucleotide sequence ID" value="XM_024893696.1"/>
</dbReference>
<dbReference type="Proteomes" id="UP000241546">
    <property type="component" value="Unassembled WGS sequence"/>
</dbReference>
<reference evidence="2" key="1">
    <citation type="submission" date="2016-07" db="EMBL/GenBank/DDBJ databases">
        <title>Multiple horizontal gene transfer events from other fungi enriched the ability of initially mycotrophic Trichoderma (Ascomycota) to feed on dead plant biomass.</title>
        <authorList>
            <consortium name="DOE Joint Genome Institute"/>
            <person name="Atanasova L."/>
            <person name="Chenthamara K."/>
            <person name="Zhang J."/>
            <person name="Grujic M."/>
            <person name="Henrissat B."/>
            <person name="Kuo A."/>
            <person name="Aerts A."/>
            <person name="Salamov A."/>
            <person name="Lipzen A."/>
            <person name="Labutti K."/>
            <person name="Barry K."/>
            <person name="Miao Y."/>
            <person name="Rahimi M.J."/>
            <person name="Shen Q."/>
            <person name="Grigoriev I.V."/>
            <person name="Kubicek C.P."/>
            <person name="Druzhinina I.S."/>
        </authorList>
    </citation>
    <scope>NUCLEOTIDE SEQUENCE [LARGE SCALE GENOMIC DNA]</scope>
    <source>
        <strain evidence="2">TUCIM 6016</strain>
    </source>
</reference>
<dbReference type="EMBL" id="KZ680223">
    <property type="protein sequence ID" value="PTB62304.1"/>
    <property type="molecule type" value="Genomic_DNA"/>
</dbReference>
<dbReference type="AlphaFoldDB" id="A0A2T4AZ13"/>
<protein>
    <submittedName>
        <fullName evidence="1">Uncharacterized protein</fullName>
    </submittedName>
</protein>